<feature type="transmembrane region" description="Helical" evidence="6">
    <location>
        <begin position="274"/>
        <end position="293"/>
    </location>
</feature>
<dbReference type="InterPro" id="IPR036259">
    <property type="entry name" value="MFS_trans_sf"/>
</dbReference>
<keyword evidence="4 6" id="KW-0472">Membrane</keyword>
<feature type="transmembrane region" description="Helical" evidence="6">
    <location>
        <begin position="678"/>
        <end position="698"/>
    </location>
</feature>
<evidence type="ECO:0000313" key="8">
    <source>
        <dbReference type="EMBL" id="CAH0403094.1"/>
    </source>
</evidence>
<gene>
    <name evidence="8" type="ORF">CHILSU_LOCUS6352</name>
</gene>
<dbReference type="PANTHER" id="PTHR24064">
    <property type="entry name" value="SOLUTE CARRIER FAMILY 22 MEMBER"/>
    <property type="match status" value="1"/>
</dbReference>
<dbReference type="Proteomes" id="UP001153292">
    <property type="component" value="Chromosome 22"/>
</dbReference>
<feature type="transmembrane region" description="Helical" evidence="6">
    <location>
        <begin position="240"/>
        <end position="262"/>
    </location>
</feature>
<sequence>MSSWAKELDEAAELATRTGHWHVVLFYLLCGLAAIPTAFLVFSQVFTNGTPEHWCAPPPELESLLLPDEFLRFLTVPKDQGVYESCRAYSVDPRALYAALNEYIDERSELIREGGALRMVTIRQLVPAMGEAERKQQITKVKEAILTLRSKEPEACAHGWRFSKEHYLKTLVTEYSLVCDSAWMPTTGTALFWVGSVFGNLIFGSISDRYGRRPTILLMILLEVPLSIAASFPSTYWSYAGIRVICGLFFPALYQQPFILALELMPPNKRPYTGIFVGMLFASGMCLLALVAFAIRDWFYLSLATSLPFVFLFGYYWLLPESPRWLVGRGRIAKAEKVYRDLAKKNGINLPRGFLMELHKKLRDEEADITLLSNGNGHIMGFPDIPEKNNYDRRISNMLTFKPDISIINDTEVANKVDHLEKIIALEVAEIVNKKAKLRKDEETDESIDDNSNEEPLLNRDITQKSTQTDPYKKSPTNTLRKKSIQLVSKIFMAEDDEEDAIENKRMDDQNSEGDCKASPLDIFRYPNIRKKFFLLSFNWVAIGVVYNSLSYNTPNLGVDDYLAFFIGGAVEIPSYFLAWRCMDRFGRRWVLCICMSIGGLACISCLFVPEASPWITVSLSMFGRLLIAASFAVFYVQIGELLPTVVRAQAMGAASFISGLGLLASPYIAYLAIYGRALPFIVMGILSVVAGVLSLFLPETLNQTLPQTLEDGEMFGRNFKLLSCVERPKRSINSGDLD</sequence>
<dbReference type="InterPro" id="IPR011701">
    <property type="entry name" value="MFS"/>
</dbReference>
<dbReference type="PROSITE" id="PS50850">
    <property type="entry name" value="MFS"/>
    <property type="match status" value="1"/>
</dbReference>
<dbReference type="SUPFAM" id="SSF103473">
    <property type="entry name" value="MFS general substrate transporter"/>
    <property type="match status" value="1"/>
</dbReference>
<feature type="compositionally biased region" description="Acidic residues" evidence="5">
    <location>
        <begin position="443"/>
        <end position="453"/>
    </location>
</feature>
<evidence type="ECO:0000256" key="4">
    <source>
        <dbReference type="ARBA" id="ARBA00023136"/>
    </source>
</evidence>
<feature type="domain" description="Major facilitator superfamily (MFS) profile" evidence="7">
    <location>
        <begin position="116"/>
        <end position="703"/>
    </location>
</feature>
<feature type="transmembrane region" description="Helical" evidence="6">
    <location>
        <begin position="299"/>
        <end position="319"/>
    </location>
</feature>
<evidence type="ECO:0000256" key="1">
    <source>
        <dbReference type="ARBA" id="ARBA00004141"/>
    </source>
</evidence>
<keyword evidence="9" id="KW-1185">Reference proteome</keyword>
<evidence type="ECO:0000256" key="5">
    <source>
        <dbReference type="SAM" id="MobiDB-lite"/>
    </source>
</evidence>
<dbReference type="EMBL" id="OU963915">
    <property type="protein sequence ID" value="CAH0403094.1"/>
    <property type="molecule type" value="Genomic_DNA"/>
</dbReference>
<feature type="transmembrane region" description="Helical" evidence="6">
    <location>
        <begin position="616"/>
        <end position="639"/>
    </location>
</feature>
<dbReference type="InterPro" id="IPR020846">
    <property type="entry name" value="MFS_dom"/>
</dbReference>
<accession>A0ABN8BA62</accession>
<dbReference type="Pfam" id="PF07690">
    <property type="entry name" value="MFS_1"/>
    <property type="match status" value="1"/>
</dbReference>
<feature type="transmembrane region" description="Helical" evidence="6">
    <location>
        <begin position="182"/>
        <end position="203"/>
    </location>
</feature>
<evidence type="ECO:0000256" key="6">
    <source>
        <dbReference type="SAM" id="Phobius"/>
    </source>
</evidence>
<evidence type="ECO:0000256" key="3">
    <source>
        <dbReference type="ARBA" id="ARBA00022989"/>
    </source>
</evidence>
<name>A0ABN8BA62_CHISP</name>
<proteinExistence type="predicted"/>
<protein>
    <recommendedName>
        <fullName evidence="7">Major facilitator superfamily (MFS) profile domain-containing protein</fullName>
    </recommendedName>
</protein>
<reference evidence="8" key="1">
    <citation type="submission" date="2021-12" db="EMBL/GenBank/DDBJ databases">
        <authorList>
            <person name="King R."/>
        </authorList>
    </citation>
    <scope>NUCLEOTIDE SEQUENCE</scope>
</reference>
<feature type="transmembrane region" description="Helical" evidence="6">
    <location>
        <begin position="651"/>
        <end position="672"/>
    </location>
</feature>
<feature type="transmembrane region" description="Helical" evidence="6">
    <location>
        <begin position="562"/>
        <end position="579"/>
    </location>
</feature>
<feature type="region of interest" description="Disordered" evidence="5">
    <location>
        <begin position="439"/>
        <end position="479"/>
    </location>
</feature>
<dbReference type="Gene3D" id="1.20.1250.20">
    <property type="entry name" value="MFS general substrate transporter like domains"/>
    <property type="match status" value="2"/>
</dbReference>
<keyword evidence="3 6" id="KW-1133">Transmembrane helix</keyword>
<feature type="transmembrane region" description="Helical" evidence="6">
    <location>
        <begin position="215"/>
        <end position="234"/>
    </location>
</feature>
<dbReference type="Pfam" id="PF00083">
    <property type="entry name" value="Sugar_tr"/>
    <property type="match status" value="1"/>
</dbReference>
<evidence type="ECO:0000259" key="7">
    <source>
        <dbReference type="PROSITE" id="PS50850"/>
    </source>
</evidence>
<feature type="compositionally biased region" description="Polar residues" evidence="5">
    <location>
        <begin position="464"/>
        <end position="479"/>
    </location>
</feature>
<evidence type="ECO:0000313" key="9">
    <source>
        <dbReference type="Proteomes" id="UP001153292"/>
    </source>
</evidence>
<dbReference type="InterPro" id="IPR005828">
    <property type="entry name" value="MFS_sugar_transport-like"/>
</dbReference>
<feature type="transmembrane region" description="Helical" evidence="6">
    <location>
        <begin position="533"/>
        <end position="550"/>
    </location>
</feature>
<evidence type="ECO:0000256" key="2">
    <source>
        <dbReference type="ARBA" id="ARBA00022692"/>
    </source>
</evidence>
<organism evidence="8 9">
    <name type="scientific">Chilo suppressalis</name>
    <name type="common">Asiatic rice borer moth</name>
    <dbReference type="NCBI Taxonomy" id="168631"/>
    <lineage>
        <taxon>Eukaryota</taxon>
        <taxon>Metazoa</taxon>
        <taxon>Ecdysozoa</taxon>
        <taxon>Arthropoda</taxon>
        <taxon>Hexapoda</taxon>
        <taxon>Insecta</taxon>
        <taxon>Pterygota</taxon>
        <taxon>Neoptera</taxon>
        <taxon>Endopterygota</taxon>
        <taxon>Lepidoptera</taxon>
        <taxon>Glossata</taxon>
        <taxon>Ditrysia</taxon>
        <taxon>Pyraloidea</taxon>
        <taxon>Crambidae</taxon>
        <taxon>Crambinae</taxon>
        <taxon>Chilo</taxon>
    </lineage>
</organism>
<comment type="subcellular location">
    <subcellularLocation>
        <location evidence="1">Membrane</location>
        <topology evidence="1">Multi-pass membrane protein</topology>
    </subcellularLocation>
</comment>
<keyword evidence="2 6" id="KW-0812">Transmembrane</keyword>
<feature type="transmembrane region" description="Helical" evidence="6">
    <location>
        <begin position="591"/>
        <end position="610"/>
    </location>
</feature>
<feature type="transmembrane region" description="Helical" evidence="6">
    <location>
        <begin position="21"/>
        <end position="42"/>
    </location>
</feature>